<protein>
    <submittedName>
        <fullName evidence="2">Uncharacterized protein</fullName>
    </submittedName>
</protein>
<dbReference type="EMBL" id="LAZR01004242">
    <property type="protein sequence ID" value="KKN10449.1"/>
    <property type="molecule type" value="Genomic_DNA"/>
</dbReference>
<feature type="non-terminal residue" evidence="2">
    <location>
        <position position="1"/>
    </location>
</feature>
<sequence length="149" mass="16208">DLLRSVPHHGALVNKLECLILLVIVAILAFAAFGPTGCERAPIGNCPSYERCVEDSERYPDASPGVTPSEADSFRSPRSAKLPLTCRGHFSIAYAAQSCLWFRQPPGSAKLHESEAPLLTCRSKKVTPGVAYLRGRNFGRNFTSILAYS</sequence>
<keyword evidence="1" id="KW-1133">Transmembrane helix</keyword>
<reference evidence="2" key="1">
    <citation type="journal article" date="2015" name="Nature">
        <title>Complex archaea that bridge the gap between prokaryotes and eukaryotes.</title>
        <authorList>
            <person name="Spang A."/>
            <person name="Saw J.H."/>
            <person name="Jorgensen S.L."/>
            <person name="Zaremba-Niedzwiedzka K."/>
            <person name="Martijn J."/>
            <person name="Lind A.E."/>
            <person name="van Eijk R."/>
            <person name="Schleper C."/>
            <person name="Guy L."/>
            <person name="Ettema T.J."/>
        </authorList>
    </citation>
    <scope>NUCLEOTIDE SEQUENCE</scope>
</reference>
<evidence type="ECO:0000256" key="1">
    <source>
        <dbReference type="SAM" id="Phobius"/>
    </source>
</evidence>
<feature type="transmembrane region" description="Helical" evidence="1">
    <location>
        <begin position="12"/>
        <end position="33"/>
    </location>
</feature>
<organism evidence="2">
    <name type="scientific">marine sediment metagenome</name>
    <dbReference type="NCBI Taxonomy" id="412755"/>
    <lineage>
        <taxon>unclassified sequences</taxon>
        <taxon>metagenomes</taxon>
        <taxon>ecological metagenomes</taxon>
    </lineage>
</organism>
<gene>
    <name evidence="2" type="ORF">LCGC14_1036300</name>
</gene>
<comment type="caution">
    <text evidence="2">The sequence shown here is derived from an EMBL/GenBank/DDBJ whole genome shotgun (WGS) entry which is preliminary data.</text>
</comment>
<dbReference type="AlphaFoldDB" id="A0A0F9MXQ0"/>
<keyword evidence="1" id="KW-0472">Membrane</keyword>
<proteinExistence type="predicted"/>
<accession>A0A0F9MXQ0</accession>
<evidence type="ECO:0000313" key="2">
    <source>
        <dbReference type="EMBL" id="KKN10449.1"/>
    </source>
</evidence>
<name>A0A0F9MXQ0_9ZZZZ</name>
<keyword evidence="1" id="KW-0812">Transmembrane</keyword>